<feature type="transmembrane region" description="Helical" evidence="1">
    <location>
        <begin position="12"/>
        <end position="32"/>
    </location>
</feature>
<keyword evidence="1" id="KW-0812">Transmembrane</keyword>
<keyword evidence="1" id="KW-0472">Membrane</keyword>
<dbReference type="RefSeq" id="WP_161810322.1">
    <property type="nucleotide sequence ID" value="NZ_BLJN01000001.1"/>
</dbReference>
<keyword evidence="1" id="KW-1133">Transmembrane helix</keyword>
<dbReference type="AlphaFoldDB" id="A0A829Y6I8"/>
<keyword evidence="3" id="KW-1185">Reference proteome</keyword>
<evidence type="ECO:0000313" key="3">
    <source>
        <dbReference type="Proteomes" id="UP000445000"/>
    </source>
</evidence>
<gene>
    <name evidence="2" type="ORF">GCM10011487_04160</name>
</gene>
<feature type="transmembrane region" description="Helical" evidence="1">
    <location>
        <begin position="87"/>
        <end position="108"/>
    </location>
</feature>
<dbReference type="EMBL" id="BLJN01000001">
    <property type="protein sequence ID" value="GFE78416.1"/>
    <property type="molecule type" value="Genomic_DNA"/>
</dbReference>
<proteinExistence type="predicted"/>
<comment type="caution">
    <text evidence="2">The sequence shown here is derived from an EMBL/GenBank/DDBJ whole genome shotgun (WGS) entry which is preliminary data.</text>
</comment>
<reference evidence="3" key="1">
    <citation type="submission" date="2020-01" db="EMBL/GenBank/DDBJ databases">
        <title>'Steroidobacter agaridevorans' sp. nov., agar-degrading bacteria isolated from rhizosphere soils.</title>
        <authorList>
            <person name="Ikenaga M."/>
            <person name="Kataoka M."/>
            <person name="Murouchi A."/>
            <person name="Katsuragi S."/>
            <person name="Sakai M."/>
        </authorList>
    </citation>
    <scope>NUCLEOTIDE SEQUENCE [LARGE SCALE GENOMIC DNA]</scope>
    <source>
        <strain evidence="3">YU21-B</strain>
    </source>
</reference>
<organism evidence="2 3">
    <name type="scientific">Steroidobacter agaridevorans</name>
    <dbReference type="NCBI Taxonomy" id="2695856"/>
    <lineage>
        <taxon>Bacteria</taxon>
        <taxon>Pseudomonadati</taxon>
        <taxon>Pseudomonadota</taxon>
        <taxon>Gammaproteobacteria</taxon>
        <taxon>Steroidobacterales</taxon>
        <taxon>Steroidobacteraceae</taxon>
        <taxon>Steroidobacter</taxon>
    </lineage>
</organism>
<name>A0A829Y6I8_9GAMM</name>
<sequence>MNSTIQGALDMAPRLAAVELLFLVLWQSRFWVLARQGFSGNPFDHGPWWSVAFFRIWAAWHLPVLLLQTGVSAMFRKPSFAVRVPLLAVSLLLHAVNLALTVLIAWFFTRR</sequence>
<dbReference type="Proteomes" id="UP000445000">
    <property type="component" value="Unassembled WGS sequence"/>
</dbReference>
<evidence type="ECO:0000313" key="2">
    <source>
        <dbReference type="EMBL" id="GFE78416.1"/>
    </source>
</evidence>
<accession>A0A829Y6I8</accession>
<feature type="transmembrane region" description="Helical" evidence="1">
    <location>
        <begin position="52"/>
        <end position="75"/>
    </location>
</feature>
<protein>
    <submittedName>
        <fullName evidence="2">Uncharacterized protein</fullName>
    </submittedName>
</protein>
<evidence type="ECO:0000256" key="1">
    <source>
        <dbReference type="SAM" id="Phobius"/>
    </source>
</evidence>